<feature type="coiled-coil region" evidence="1">
    <location>
        <begin position="426"/>
        <end position="474"/>
    </location>
</feature>
<evidence type="ECO:0000313" key="5">
    <source>
        <dbReference type="Proteomes" id="UP001501411"/>
    </source>
</evidence>
<dbReference type="Gene3D" id="1.10.10.10">
    <property type="entry name" value="Winged helix-like DNA-binding domain superfamily/Winged helix DNA-binding domain"/>
    <property type="match status" value="1"/>
</dbReference>
<dbReference type="SUPFAM" id="SSF81901">
    <property type="entry name" value="HCP-like"/>
    <property type="match status" value="2"/>
</dbReference>
<dbReference type="InterPro" id="IPR036388">
    <property type="entry name" value="WH-like_DNA-bd_sf"/>
</dbReference>
<dbReference type="EMBL" id="BAABIQ010000044">
    <property type="protein sequence ID" value="GAA4807753.1"/>
    <property type="molecule type" value="Genomic_DNA"/>
</dbReference>
<feature type="transmembrane region" description="Helical" evidence="2">
    <location>
        <begin position="389"/>
        <end position="410"/>
    </location>
</feature>
<sequence length="597" mass="69224">MDSLQQHLEQKDIGDYTQVVVRCQLARALFEQHLDQAFQQMDTALNLANKQKDANAKALIYATQVHLLVQKKDIPGAYAALDSALRYEPRVTDPVAKGMVWLRNGWLDLVANENDLSVAKLLKAADFFKKGHNHEYMTLAYHYLASIYSYGADVQRQKDYALYSLNYARSSKNVDALNTAYYTVGQYFYDQYKISKNPRELLDSALYYYRQSIRLSQRASEWLLVRSNTAAVALNTANIYFQHYPAHYRDSVYHYLEIAEQMASTTGLTEILVNCYGMRSEYALQQGDTKGAEQLLLTALDRVNHAVVNLPLAKARIYQNLARIAEVRRDPATALQYLKNYVSNNQEAFNQERITNAQRLEARYRSVEQKQQIALLAQEANFRKKRQTWYVVLGLTGLLSLAFMLVSYNYKLKASLRKQELIDKAKQEAELQVKLQETEANRLLAEQALLRERQERLEKELLAEQLRKEEKNQLLELLTQKDPKGDALLNNQQLKRMVKQQQKLDRDYDGYKNDFLEVNPIFFERLQQRAGDTLTRLDLKYCSYILMGLPNKEISTRLGIEPKSIRMARYRIKQKLKLDKEAKLDDFILSLAVNNPT</sequence>
<keyword evidence="2" id="KW-1133">Transmembrane helix</keyword>
<accession>A0ABP9CB73</accession>
<reference evidence="5" key="1">
    <citation type="journal article" date="2019" name="Int. J. Syst. Evol. Microbiol.">
        <title>The Global Catalogue of Microorganisms (GCM) 10K type strain sequencing project: providing services to taxonomists for standard genome sequencing and annotation.</title>
        <authorList>
            <consortium name="The Broad Institute Genomics Platform"/>
            <consortium name="The Broad Institute Genome Sequencing Center for Infectious Disease"/>
            <person name="Wu L."/>
            <person name="Ma J."/>
        </authorList>
    </citation>
    <scope>NUCLEOTIDE SEQUENCE [LARGE SCALE GENOMIC DNA]</scope>
    <source>
        <strain evidence="5">JCM 18200</strain>
    </source>
</reference>
<evidence type="ECO:0000259" key="3">
    <source>
        <dbReference type="PROSITE" id="PS00622"/>
    </source>
</evidence>
<dbReference type="SUPFAM" id="SSF46894">
    <property type="entry name" value="C-terminal effector domain of the bipartite response regulators"/>
    <property type="match status" value="1"/>
</dbReference>
<feature type="domain" description="HTH luxR-type" evidence="3">
    <location>
        <begin position="548"/>
        <end position="575"/>
    </location>
</feature>
<evidence type="ECO:0000256" key="1">
    <source>
        <dbReference type="SAM" id="Coils"/>
    </source>
</evidence>
<comment type="caution">
    <text evidence="4">The sequence shown here is derived from an EMBL/GenBank/DDBJ whole genome shotgun (WGS) entry which is preliminary data.</text>
</comment>
<keyword evidence="1" id="KW-0175">Coiled coil</keyword>
<organism evidence="4 5">
    <name type="scientific">Olivibacter ginsenosidimutans</name>
    <dbReference type="NCBI Taxonomy" id="1176537"/>
    <lineage>
        <taxon>Bacteria</taxon>
        <taxon>Pseudomonadati</taxon>
        <taxon>Bacteroidota</taxon>
        <taxon>Sphingobacteriia</taxon>
        <taxon>Sphingobacteriales</taxon>
        <taxon>Sphingobacteriaceae</taxon>
        <taxon>Olivibacter</taxon>
    </lineage>
</organism>
<protein>
    <submittedName>
        <fullName evidence="4">LuxR C-terminal-related transcriptional regulator</fullName>
    </submittedName>
</protein>
<dbReference type="Proteomes" id="UP001501411">
    <property type="component" value="Unassembled WGS sequence"/>
</dbReference>
<dbReference type="Pfam" id="PF00196">
    <property type="entry name" value="GerE"/>
    <property type="match status" value="1"/>
</dbReference>
<keyword evidence="2" id="KW-0812">Transmembrane</keyword>
<proteinExistence type="predicted"/>
<dbReference type="InterPro" id="IPR000792">
    <property type="entry name" value="Tscrpt_reg_LuxR_C"/>
</dbReference>
<dbReference type="Gene3D" id="1.25.40.10">
    <property type="entry name" value="Tetratricopeptide repeat domain"/>
    <property type="match status" value="1"/>
</dbReference>
<dbReference type="PROSITE" id="PS00622">
    <property type="entry name" value="HTH_LUXR_1"/>
    <property type="match status" value="1"/>
</dbReference>
<evidence type="ECO:0000313" key="4">
    <source>
        <dbReference type="EMBL" id="GAA4807753.1"/>
    </source>
</evidence>
<keyword evidence="2" id="KW-0472">Membrane</keyword>
<name>A0ABP9CB73_9SPHI</name>
<gene>
    <name evidence="4" type="ORF">GCM10023231_41230</name>
</gene>
<evidence type="ECO:0000256" key="2">
    <source>
        <dbReference type="SAM" id="Phobius"/>
    </source>
</evidence>
<keyword evidence="5" id="KW-1185">Reference proteome</keyword>
<dbReference type="InterPro" id="IPR016032">
    <property type="entry name" value="Sig_transdc_resp-reg_C-effctor"/>
</dbReference>
<dbReference type="InterPro" id="IPR011990">
    <property type="entry name" value="TPR-like_helical_dom_sf"/>
</dbReference>